<evidence type="ECO:0000256" key="5">
    <source>
        <dbReference type="ARBA" id="ARBA00023027"/>
    </source>
</evidence>
<dbReference type="GO" id="GO:0003714">
    <property type="term" value="F:transcription corepressor activity"/>
    <property type="evidence" value="ECO:0007669"/>
    <property type="project" value="TreeGrafter"/>
</dbReference>
<evidence type="ECO:0000256" key="9">
    <source>
        <dbReference type="SAM" id="MobiDB-lite"/>
    </source>
</evidence>
<evidence type="ECO:0000256" key="3">
    <source>
        <dbReference type="ARBA" id="ARBA00022723"/>
    </source>
</evidence>
<dbReference type="PANTHER" id="PTHR11085:SF12">
    <property type="entry name" value="NAD-DEPENDENT PROTEIN DEACYLASE SIRTUIN-6"/>
    <property type="match status" value="1"/>
</dbReference>
<dbReference type="GO" id="GO:0005634">
    <property type="term" value="C:nucleus"/>
    <property type="evidence" value="ECO:0007669"/>
    <property type="project" value="TreeGrafter"/>
</dbReference>
<organism evidence="11 12">
    <name type="scientific">Cisticola juncidis</name>
    <dbReference type="NCBI Taxonomy" id="52622"/>
    <lineage>
        <taxon>Eukaryota</taxon>
        <taxon>Metazoa</taxon>
        <taxon>Chordata</taxon>
        <taxon>Craniata</taxon>
        <taxon>Vertebrata</taxon>
        <taxon>Euteleostomi</taxon>
        <taxon>Archelosauria</taxon>
        <taxon>Archosauria</taxon>
        <taxon>Dinosauria</taxon>
        <taxon>Saurischia</taxon>
        <taxon>Theropoda</taxon>
        <taxon>Coelurosauria</taxon>
        <taxon>Aves</taxon>
        <taxon>Neognathae</taxon>
        <taxon>Neoaves</taxon>
        <taxon>Telluraves</taxon>
        <taxon>Australaves</taxon>
        <taxon>Passeriformes</taxon>
        <taxon>Sylvioidea</taxon>
        <taxon>Cisticolidae</taxon>
        <taxon>Cisticola</taxon>
    </lineage>
</organism>
<dbReference type="InterPro" id="IPR050134">
    <property type="entry name" value="NAD-dep_sirtuin_deacylases"/>
</dbReference>
<dbReference type="Gene3D" id="3.40.50.1220">
    <property type="entry name" value="TPP-binding domain"/>
    <property type="match status" value="1"/>
</dbReference>
<feature type="binding site" evidence="8">
    <location>
        <position position="120"/>
    </location>
    <ligand>
        <name>Zn(2+)</name>
        <dbReference type="ChEBI" id="CHEBI:29105"/>
    </ligand>
</feature>
<dbReference type="GO" id="GO:0070403">
    <property type="term" value="F:NAD+ binding"/>
    <property type="evidence" value="ECO:0007669"/>
    <property type="project" value="InterPro"/>
</dbReference>
<evidence type="ECO:0000256" key="2">
    <source>
        <dbReference type="ARBA" id="ARBA00022679"/>
    </source>
</evidence>
<evidence type="ECO:0000313" key="12">
    <source>
        <dbReference type="Proteomes" id="UP000546986"/>
    </source>
</evidence>
<evidence type="ECO:0000256" key="4">
    <source>
        <dbReference type="ARBA" id="ARBA00022833"/>
    </source>
</evidence>
<evidence type="ECO:0000313" key="11">
    <source>
        <dbReference type="EMBL" id="NXO22156.1"/>
    </source>
</evidence>
<dbReference type="EMBL" id="VXBR01002384">
    <property type="protein sequence ID" value="NXO22156.1"/>
    <property type="molecule type" value="Genomic_DNA"/>
</dbReference>
<evidence type="ECO:0000256" key="7">
    <source>
        <dbReference type="ARBA" id="ARBA00050163"/>
    </source>
</evidence>
<dbReference type="FunFam" id="3.40.50.1220:FF:000029">
    <property type="entry name" value="NAD-dependent protein deacetylase sirtuin-6 isoform X2"/>
    <property type="match status" value="1"/>
</dbReference>
<dbReference type="InterPro" id="IPR026590">
    <property type="entry name" value="Ssirtuin_cat_dom"/>
</dbReference>
<comment type="caution">
    <text evidence="11">The sequence shown here is derived from an EMBL/GenBank/DDBJ whole genome shotgun (WGS) entry which is preliminary data.</text>
</comment>
<dbReference type="AlphaFoldDB" id="A0A7L1QE59"/>
<feature type="binding site" evidence="8">
    <location>
        <position position="162"/>
    </location>
    <ligand>
        <name>Zn(2+)</name>
        <dbReference type="ChEBI" id="CHEBI:29105"/>
    </ligand>
</feature>
<feature type="binding site" evidence="8">
    <location>
        <position position="123"/>
    </location>
    <ligand>
        <name>Zn(2+)</name>
        <dbReference type="ChEBI" id="CHEBI:29105"/>
    </ligand>
</feature>
<feature type="non-terminal residue" evidence="11">
    <location>
        <position position="331"/>
    </location>
</feature>
<evidence type="ECO:0000259" key="10">
    <source>
        <dbReference type="PROSITE" id="PS50305"/>
    </source>
</evidence>
<dbReference type="GO" id="GO:0046872">
    <property type="term" value="F:metal ion binding"/>
    <property type="evidence" value="ECO:0007669"/>
    <property type="project" value="UniProtKB-KW"/>
</dbReference>
<comment type="similarity">
    <text evidence="6">Belongs to the sirtuin family. Class IV subfamily.</text>
</comment>
<feature type="non-terminal residue" evidence="11">
    <location>
        <position position="1"/>
    </location>
</feature>
<evidence type="ECO:0000256" key="6">
    <source>
        <dbReference type="ARBA" id="ARBA00038170"/>
    </source>
</evidence>
<name>A0A7L1QE59_9PASS</name>
<keyword evidence="3 8" id="KW-0479">Metal-binding</keyword>
<keyword evidence="12" id="KW-1185">Reference proteome</keyword>
<reference evidence="11 12" key="1">
    <citation type="submission" date="2019-09" db="EMBL/GenBank/DDBJ databases">
        <title>Bird 10,000 Genomes (B10K) Project - Family phase.</title>
        <authorList>
            <person name="Zhang G."/>
        </authorList>
    </citation>
    <scope>NUCLEOTIDE SEQUENCE [LARGE SCALE GENOMIC DNA]</scope>
    <source>
        <strain evidence="11">B10K-DU-002-30</strain>
        <tissue evidence="11">Muscle</tissue>
    </source>
</reference>
<evidence type="ECO:0000256" key="8">
    <source>
        <dbReference type="PROSITE-ProRule" id="PRU00236"/>
    </source>
</evidence>
<keyword evidence="2" id="KW-0808">Transferase</keyword>
<dbReference type="InterPro" id="IPR029035">
    <property type="entry name" value="DHS-like_NAD/FAD-binding_dom"/>
</dbReference>
<keyword evidence="5" id="KW-0520">NAD</keyword>
<feature type="binding site" evidence="8">
    <location>
        <position position="152"/>
    </location>
    <ligand>
        <name>Zn(2+)</name>
        <dbReference type="ChEBI" id="CHEBI:29105"/>
    </ligand>
</feature>
<dbReference type="GO" id="GO:0046969">
    <property type="term" value="F:histone H3K9 deacetylase activity, NAD-dependent"/>
    <property type="evidence" value="ECO:0007669"/>
    <property type="project" value="TreeGrafter"/>
</dbReference>
<dbReference type="GO" id="GO:0000122">
    <property type="term" value="P:negative regulation of transcription by RNA polymerase II"/>
    <property type="evidence" value="ECO:0007669"/>
    <property type="project" value="TreeGrafter"/>
</dbReference>
<comment type="catalytic activity">
    <reaction evidence="7">
        <text>N(6)-acetyl-L-lysyl-[protein] + NAD(+) + H2O = 2''-O-acetyl-ADP-D-ribose + nicotinamide + L-lysyl-[protein]</text>
        <dbReference type="Rhea" id="RHEA:43636"/>
        <dbReference type="Rhea" id="RHEA-COMP:9752"/>
        <dbReference type="Rhea" id="RHEA-COMP:10731"/>
        <dbReference type="ChEBI" id="CHEBI:15377"/>
        <dbReference type="ChEBI" id="CHEBI:17154"/>
        <dbReference type="ChEBI" id="CHEBI:29969"/>
        <dbReference type="ChEBI" id="CHEBI:57540"/>
        <dbReference type="ChEBI" id="CHEBI:61930"/>
        <dbReference type="ChEBI" id="CHEBI:83767"/>
        <dbReference type="EC" id="2.3.1.286"/>
    </reaction>
    <physiologicalReaction direction="left-to-right" evidence="7">
        <dbReference type="Rhea" id="RHEA:43637"/>
    </physiologicalReaction>
</comment>
<feature type="region of interest" description="Disordered" evidence="9">
    <location>
        <begin position="274"/>
        <end position="331"/>
    </location>
</feature>
<dbReference type="Gene3D" id="2.20.28.200">
    <property type="match status" value="1"/>
</dbReference>
<feature type="active site" description="Proton acceptor" evidence="8">
    <location>
        <position position="112"/>
    </location>
</feature>
<dbReference type="PROSITE" id="PS50305">
    <property type="entry name" value="SIRTUIN"/>
    <property type="match status" value="1"/>
</dbReference>
<gene>
    <name evidence="11" type="primary">Sirt6</name>
    <name evidence="11" type="ORF">CISJUN_R05518</name>
</gene>
<protein>
    <recommendedName>
        <fullName evidence="1">protein acetyllysine N-acetyltransferase</fullName>
        <ecNumber evidence="1">2.3.1.286</ecNumber>
    </recommendedName>
</protein>
<dbReference type="FunFam" id="3.40.50.1220:FF:000038">
    <property type="entry name" value="NAD-dependent protein deacetylase sirtuin-6 isoform X2"/>
    <property type="match status" value="1"/>
</dbReference>
<dbReference type="InterPro" id="IPR003000">
    <property type="entry name" value="Sirtuin"/>
</dbReference>
<dbReference type="Pfam" id="PF02146">
    <property type="entry name" value="SIR2"/>
    <property type="match status" value="1"/>
</dbReference>
<dbReference type="PANTHER" id="PTHR11085">
    <property type="entry name" value="NAD-DEPENDENT PROTEIN DEACYLASE SIRTUIN-5, MITOCHONDRIAL-RELATED"/>
    <property type="match status" value="1"/>
</dbReference>
<dbReference type="Proteomes" id="UP000546986">
    <property type="component" value="Unassembled WGS sequence"/>
</dbReference>
<proteinExistence type="inferred from homology"/>
<dbReference type="EC" id="2.3.1.286" evidence="1"/>
<dbReference type="SUPFAM" id="SSF52467">
    <property type="entry name" value="DHS-like NAD/FAD-binding domain"/>
    <property type="match status" value="1"/>
</dbReference>
<accession>A0A7L1QE59</accession>
<sequence length="331" mass="36574">QIFDPPEELERKVQELAELIRSSSHVVFHTGAGISTASGIPDFRGPNGVWTMEEKGLSPKFDTTFENARPSKTHMALLGLQRVGILKFLVSQNVDGLHVRSGFPRDKLAELHGNMFVEECVKCGKKSSLGALCAFTGRWDRLWSLSPLPVPCLFQGKPRSLCVFSRGKLRDTILDWEDSLPDRDLTLADEACRKADLSVTLGTSLQIKPSGNLPLITKKRGGKLVIVNLQATKHDRQADLRIHGYVDEVMTKLMKHLGLEVPEWTGPVVVERSEPAKAEPGEAEQEPPLKEEPQPRHNGTAAPLPGLKLECPSPDTVPRPVKKMKVEPLLT</sequence>
<evidence type="ECO:0000256" key="1">
    <source>
        <dbReference type="ARBA" id="ARBA00012928"/>
    </source>
</evidence>
<keyword evidence="4 8" id="KW-0862">Zinc</keyword>
<feature type="domain" description="Deacetylase sirtuin-type" evidence="10">
    <location>
        <begin position="6"/>
        <end position="260"/>
    </location>
</feature>